<dbReference type="GO" id="GO:0004298">
    <property type="term" value="F:threonine-type endopeptidase activity"/>
    <property type="evidence" value="ECO:0007669"/>
    <property type="project" value="UniProtKB-KW"/>
</dbReference>
<comment type="subcellular location">
    <subcellularLocation>
        <location evidence="2">Nucleus</location>
    </subcellularLocation>
</comment>
<keyword evidence="13" id="KW-1185">Reference proteome</keyword>
<keyword evidence="6" id="KW-0888">Threonine protease</keyword>
<evidence type="ECO:0000256" key="1">
    <source>
        <dbReference type="ARBA" id="ARBA00001198"/>
    </source>
</evidence>
<dbReference type="InterPro" id="IPR029055">
    <property type="entry name" value="Ntn_hydrolases_N"/>
</dbReference>
<dbReference type="GO" id="GO:0051603">
    <property type="term" value="P:proteolysis involved in protein catabolic process"/>
    <property type="evidence" value="ECO:0007669"/>
    <property type="project" value="InterPro"/>
</dbReference>
<evidence type="ECO:0000313" key="11">
    <source>
        <dbReference type="EMBL" id="KFD58924.1"/>
    </source>
</evidence>
<evidence type="ECO:0000256" key="3">
    <source>
        <dbReference type="ARBA" id="ARBA00012039"/>
    </source>
</evidence>
<dbReference type="Proteomes" id="UP000030758">
    <property type="component" value="Unassembled WGS sequence"/>
</dbReference>
<dbReference type="EC" id="3.4.25.1" evidence="3"/>
<evidence type="ECO:0000256" key="2">
    <source>
        <dbReference type="ARBA" id="ARBA00004123"/>
    </source>
</evidence>
<dbReference type="PROSITE" id="PS51476">
    <property type="entry name" value="PROTEASOME_BETA_2"/>
    <property type="match status" value="1"/>
</dbReference>
<evidence type="ECO:0000256" key="9">
    <source>
        <dbReference type="ARBA" id="ARBA00026071"/>
    </source>
</evidence>
<evidence type="ECO:0000256" key="4">
    <source>
        <dbReference type="ARBA" id="ARBA00022490"/>
    </source>
</evidence>
<evidence type="ECO:0000256" key="5">
    <source>
        <dbReference type="ARBA" id="ARBA00022670"/>
    </source>
</evidence>
<keyword evidence="8" id="KW-0647">Proteasome</keyword>
<organism evidence="12">
    <name type="scientific">Trichuris suis</name>
    <name type="common">pig whipworm</name>
    <dbReference type="NCBI Taxonomy" id="68888"/>
    <lineage>
        <taxon>Eukaryota</taxon>
        <taxon>Metazoa</taxon>
        <taxon>Ecdysozoa</taxon>
        <taxon>Nematoda</taxon>
        <taxon>Enoplea</taxon>
        <taxon>Dorylaimia</taxon>
        <taxon>Trichinellida</taxon>
        <taxon>Trichuridae</taxon>
        <taxon>Trichuris</taxon>
    </lineage>
</organism>
<evidence type="ECO:0000256" key="8">
    <source>
        <dbReference type="ARBA" id="ARBA00022942"/>
    </source>
</evidence>
<gene>
    <name evidence="11" type="ORF">M513_00087</name>
    <name evidence="12" type="ORF">M514_00087</name>
</gene>
<dbReference type="CDD" id="cd03762">
    <property type="entry name" value="proteasome_beta_type_6"/>
    <property type="match status" value="1"/>
</dbReference>
<dbReference type="PRINTS" id="PR00141">
    <property type="entry name" value="PROTEASOME"/>
</dbReference>
<dbReference type="EMBL" id="KL367475">
    <property type="protein sequence ID" value="KFD72952.1"/>
    <property type="molecule type" value="Genomic_DNA"/>
</dbReference>
<dbReference type="AlphaFoldDB" id="A0A085NU06"/>
<comment type="catalytic activity">
    <reaction evidence="1">
        <text>Cleavage of peptide bonds with very broad specificity.</text>
        <dbReference type="EC" id="3.4.25.1"/>
    </reaction>
</comment>
<protein>
    <recommendedName>
        <fullName evidence="3">proteasome endopeptidase complex</fullName>
        <ecNumber evidence="3">3.4.25.1</ecNumber>
    </recommendedName>
</protein>
<dbReference type="InterPro" id="IPR000243">
    <property type="entry name" value="Pept_T1A_subB"/>
</dbReference>
<evidence type="ECO:0000313" key="13">
    <source>
        <dbReference type="Proteomes" id="UP000030764"/>
    </source>
</evidence>
<dbReference type="Gene3D" id="3.60.20.10">
    <property type="entry name" value="Glutamine Phosphoribosylpyrophosphate, subunit 1, domain 1"/>
    <property type="match status" value="1"/>
</dbReference>
<evidence type="ECO:0000256" key="10">
    <source>
        <dbReference type="PIRSR" id="PIRSR600243-1"/>
    </source>
</evidence>
<keyword evidence="5" id="KW-0645">Protease</keyword>
<name>A0A085NU06_9BILA</name>
<comment type="subunit">
    <text evidence="9">The 26S proteasome consists of a 20S proteasome core and two 19S regulatory subunits. The 20S proteasome core is composed of 28 subunits that are arranged in four stacked rings, resulting in a barrel-shaped structure. The two end rings are each formed by seven alpha subunits, and the two central rings are each formed by seven beta subunits. The catalytic chamber with the active sites is on the inside of the barrel.</text>
</comment>
<dbReference type="SUPFAM" id="SSF56235">
    <property type="entry name" value="N-terminal nucleophile aminohydrolases (Ntn hydrolases)"/>
    <property type="match status" value="1"/>
</dbReference>
<evidence type="ECO:0000256" key="6">
    <source>
        <dbReference type="ARBA" id="ARBA00022698"/>
    </source>
</evidence>
<sequence length="223" mass="24191">MPVSGVSFGGVATIKPYDKMTEGTTLIACQYDGGVVVGTDTRTSSGALVVCRTSDKITQVSRYIGVLRSGSSADTQAITDIVKYHINFYEMERGERITVHAAAQIFRDISYRYRDDLTAGLIVCGWDRQKGAQIYSIPIGGMILQQSWTVGGSGSMYVYGYLDSNYKSGMSQEECISFVKKAVAHAINRDASSGGCIRIAVINGSGIQRQVFLGDQVPSMLRH</sequence>
<keyword evidence="7" id="KW-0378">Hydrolase</keyword>
<dbReference type="EMBL" id="KL363182">
    <property type="protein sequence ID" value="KFD58924.1"/>
    <property type="molecule type" value="Genomic_DNA"/>
</dbReference>
<proteinExistence type="predicted"/>
<feature type="active site" description="Nucleophile" evidence="10">
    <location>
        <position position="24"/>
    </location>
</feature>
<dbReference type="GO" id="GO:0005634">
    <property type="term" value="C:nucleus"/>
    <property type="evidence" value="ECO:0007669"/>
    <property type="project" value="UniProtKB-SubCell"/>
</dbReference>
<dbReference type="InterPro" id="IPR001353">
    <property type="entry name" value="Proteasome_sua/b"/>
</dbReference>
<accession>A0A085NU06</accession>
<dbReference type="GO" id="GO:0019774">
    <property type="term" value="C:proteasome core complex, beta-subunit complex"/>
    <property type="evidence" value="ECO:0007669"/>
    <property type="project" value="UniProtKB-ARBA"/>
</dbReference>
<reference evidence="12 13" key="1">
    <citation type="journal article" date="2014" name="Nat. Genet.">
        <title>Genome and transcriptome of the porcine whipworm Trichuris suis.</title>
        <authorList>
            <person name="Jex A.R."/>
            <person name="Nejsum P."/>
            <person name="Schwarz E.M."/>
            <person name="Hu L."/>
            <person name="Young N.D."/>
            <person name="Hall R.S."/>
            <person name="Korhonen P.K."/>
            <person name="Liao S."/>
            <person name="Thamsborg S."/>
            <person name="Xia J."/>
            <person name="Xu P."/>
            <person name="Wang S."/>
            <person name="Scheerlinck J.P."/>
            <person name="Hofmann A."/>
            <person name="Sternberg P.W."/>
            <person name="Wang J."/>
            <person name="Gasser R.B."/>
        </authorList>
    </citation>
    <scope>NUCLEOTIDE SEQUENCE [LARGE SCALE GENOMIC DNA]</scope>
    <source>
        <strain evidence="12">DCEP-RM93F</strain>
        <strain evidence="11">DCEP-RM93M</strain>
    </source>
</reference>
<dbReference type="Proteomes" id="UP000030764">
    <property type="component" value="Unassembled WGS sequence"/>
</dbReference>
<dbReference type="PANTHER" id="PTHR32194:SF0">
    <property type="entry name" value="ATP-DEPENDENT PROTEASE SUBUNIT HSLV"/>
    <property type="match status" value="1"/>
</dbReference>
<dbReference type="InterPro" id="IPR023333">
    <property type="entry name" value="Proteasome_suB-type"/>
</dbReference>
<dbReference type="Pfam" id="PF00227">
    <property type="entry name" value="Proteasome"/>
    <property type="match status" value="1"/>
</dbReference>
<dbReference type="GO" id="GO:0005737">
    <property type="term" value="C:cytoplasm"/>
    <property type="evidence" value="ECO:0007669"/>
    <property type="project" value="TreeGrafter"/>
</dbReference>
<keyword evidence="4" id="KW-0963">Cytoplasm</keyword>
<evidence type="ECO:0000313" key="12">
    <source>
        <dbReference type="EMBL" id="KFD72952.1"/>
    </source>
</evidence>
<evidence type="ECO:0000256" key="7">
    <source>
        <dbReference type="ARBA" id="ARBA00022801"/>
    </source>
</evidence>
<dbReference type="PANTHER" id="PTHR32194">
    <property type="entry name" value="METALLOPROTEASE TLDD"/>
    <property type="match status" value="1"/>
</dbReference>